<evidence type="ECO:0000313" key="3">
    <source>
        <dbReference type="Proteomes" id="UP001220324"/>
    </source>
</evidence>
<dbReference type="AlphaFoldDB" id="A0AAD6CHY4"/>
<dbReference type="EMBL" id="JAQIZZ010000012">
    <property type="protein sequence ID" value="KAJ5522839.1"/>
    <property type="molecule type" value="Genomic_DNA"/>
</dbReference>
<sequence>MAPRTRHGQKGGQALPNQSQEAQPITAPPEPHLSPAPAPPPQEPPPSPAPPPPAPPPPPKPSEDPEVASLIQDQIERFKREPNYEHHVNNYVPKIKSSFKYHIIKEAGRRAAMDL</sequence>
<comment type="caution">
    <text evidence="2">The sequence shown here is derived from an EMBL/GenBank/DDBJ whole genome shotgun (WGS) entry which is preliminary data.</text>
</comment>
<feature type="compositionally biased region" description="Pro residues" evidence="1">
    <location>
        <begin position="26"/>
        <end position="60"/>
    </location>
</feature>
<dbReference type="Proteomes" id="UP001220324">
    <property type="component" value="Unassembled WGS sequence"/>
</dbReference>
<feature type="region of interest" description="Disordered" evidence="1">
    <location>
        <begin position="1"/>
        <end position="66"/>
    </location>
</feature>
<name>A0AAD6CHY4_9EURO</name>
<accession>A0AAD6CHY4</accession>
<evidence type="ECO:0000256" key="1">
    <source>
        <dbReference type="SAM" id="MobiDB-lite"/>
    </source>
</evidence>
<evidence type="ECO:0000313" key="2">
    <source>
        <dbReference type="EMBL" id="KAJ5522839.1"/>
    </source>
</evidence>
<organism evidence="2 3">
    <name type="scientific">Penicillium frequentans</name>
    <dbReference type="NCBI Taxonomy" id="3151616"/>
    <lineage>
        <taxon>Eukaryota</taxon>
        <taxon>Fungi</taxon>
        <taxon>Dikarya</taxon>
        <taxon>Ascomycota</taxon>
        <taxon>Pezizomycotina</taxon>
        <taxon>Eurotiomycetes</taxon>
        <taxon>Eurotiomycetidae</taxon>
        <taxon>Eurotiales</taxon>
        <taxon>Aspergillaceae</taxon>
        <taxon>Penicillium</taxon>
    </lineage>
</organism>
<feature type="non-terminal residue" evidence="2">
    <location>
        <position position="115"/>
    </location>
</feature>
<reference evidence="2 3" key="1">
    <citation type="journal article" date="2023" name="IMA Fungus">
        <title>Comparative genomic study of the Penicillium genus elucidates a diverse pangenome and 15 lateral gene transfer events.</title>
        <authorList>
            <person name="Petersen C."/>
            <person name="Sorensen T."/>
            <person name="Nielsen M.R."/>
            <person name="Sondergaard T.E."/>
            <person name="Sorensen J.L."/>
            <person name="Fitzpatrick D.A."/>
            <person name="Frisvad J.C."/>
            <person name="Nielsen K.L."/>
        </authorList>
    </citation>
    <scope>NUCLEOTIDE SEQUENCE [LARGE SCALE GENOMIC DNA]</scope>
    <source>
        <strain evidence="2 3">IBT 35679</strain>
    </source>
</reference>
<gene>
    <name evidence="2" type="ORF">N7494_013269</name>
</gene>
<protein>
    <submittedName>
        <fullName evidence="2">Uncharacterized protein</fullName>
    </submittedName>
</protein>
<proteinExistence type="predicted"/>
<keyword evidence="3" id="KW-1185">Reference proteome</keyword>